<keyword evidence="1" id="KW-0812">Transmembrane</keyword>
<accession>A0A484BAX6</accession>
<keyword evidence="1" id="KW-1133">Transmembrane helix</keyword>
<comment type="caution">
    <text evidence="2">The sequence shown here is derived from an EMBL/GenBank/DDBJ whole genome shotgun (WGS) entry which is preliminary data.</text>
</comment>
<dbReference type="AlphaFoldDB" id="A0A484BAX6"/>
<dbReference type="OrthoDB" id="7872751at2759"/>
<protein>
    <submittedName>
        <fullName evidence="2">Uncharacterized protein</fullName>
    </submittedName>
</protein>
<feature type="transmembrane region" description="Helical" evidence="1">
    <location>
        <begin position="300"/>
        <end position="320"/>
    </location>
</feature>
<proteinExistence type="predicted"/>
<keyword evidence="3" id="KW-1185">Reference proteome</keyword>
<sequence length="369" mass="43031">MKRIACKTTPNREASYCQGNARDMMMEAKSWLFRRNIGEQTTWLCTQNEMIAIQNKHIDELGINISNYREPHFEAIEQPDQEAANAREVAERIPSAAIFERISAQCLYQVVKLNLAANPLDDVIRILWPGLRSRSFRERLHCPKPNTKIVKTQKLDKLLNSPHVKQITSREVFARTKVANQHRVPPQSRVVKGIHRVARKPNQLKLNWRRRDSLPGSYAVIKQKFESIKWQVPCTESTQTVHWVSVEKQEMLSPQLPQVQQTSTGHRIDFELIELESKELLLRETVKPEAPTMTINWSRLWIYAFFFFICAVLLVSPNMIESVTERLDTHLQMSSYRHGNTEWRFDANSLFAENPWNLAQLCHYIEIVC</sequence>
<dbReference type="OMA" id="DVIRILW"/>
<dbReference type="EMBL" id="LSRL02000091">
    <property type="protein sequence ID" value="TDG44925.1"/>
    <property type="molecule type" value="Genomic_DNA"/>
</dbReference>
<dbReference type="Proteomes" id="UP000295192">
    <property type="component" value="Unassembled WGS sequence"/>
</dbReference>
<keyword evidence="1" id="KW-0472">Membrane</keyword>
<reference evidence="2 3" key="1">
    <citation type="journal article" date="2019" name="J. Hered.">
        <title>An Improved Genome Assembly for Drosophila navojoa, the Basal Species in the mojavensis Cluster.</title>
        <authorList>
            <person name="Vanderlinde T."/>
            <person name="Dupim E.G."/>
            <person name="Nazario-Yepiz N.O."/>
            <person name="Carvalho A.B."/>
        </authorList>
    </citation>
    <scope>NUCLEOTIDE SEQUENCE [LARGE SCALE GENOMIC DNA]</scope>
    <source>
        <strain evidence="2">Navoj_Jal97</strain>
        <tissue evidence="2">Whole organism</tissue>
    </source>
</reference>
<evidence type="ECO:0000256" key="1">
    <source>
        <dbReference type="SAM" id="Phobius"/>
    </source>
</evidence>
<evidence type="ECO:0000313" key="3">
    <source>
        <dbReference type="Proteomes" id="UP000295192"/>
    </source>
</evidence>
<gene>
    <name evidence="2" type="ORF">AWZ03_008656</name>
</gene>
<name>A0A484BAX6_DRONA</name>
<organism evidence="2 3">
    <name type="scientific">Drosophila navojoa</name>
    <name type="common">Fruit fly</name>
    <dbReference type="NCBI Taxonomy" id="7232"/>
    <lineage>
        <taxon>Eukaryota</taxon>
        <taxon>Metazoa</taxon>
        <taxon>Ecdysozoa</taxon>
        <taxon>Arthropoda</taxon>
        <taxon>Hexapoda</taxon>
        <taxon>Insecta</taxon>
        <taxon>Pterygota</taxon>
        <taxon>Neoptera</taxon>
        <taxon>Endopterygota</taxon>
        <taxon>Diptera</taxon>
        <taxon>Brachycera</taxon>
        <taxon>Muscomorpha</taxon>
        <taxon>Ephydroidea</taxon>
        <taxon>Drosophilidae</taxon>
        <taxon>Drosophila</taxon>
    </lineage>
</organism>
<evidence type="ECO:0000313" key="2">
    <source>
        <dbReference type="EMBL" id="TDG44925.1"/>
    </source>
</evidence>